<dbReference type="OrthoDB" id="10017101at2759"/>
<name>A0A8J6CH45_DIALT</name>
<sequence>MRSAHVALGAAAAAAAALWAASWWRRTALWNRAPRAGATAGSRDAGPVSVRAGTRRGPPRAGAPGQRSRARAALTRVQLVCASALNEYALAVEHTARRGDRALVLGAMPEATLRELCARTRGNGGRVVQVDMLRKDGAPLAPAADVAHLSSVSGDVHDALALVRLDIPFDLIFVDLTIICGNDLLLDQLAYAHTLCALFARSCRAIVVKSRALALLAAHTVDASAFVDAVRQCAVTAITLECAVTLAAPPPPPPPPGARARAPPPPPPTVFVGGHGVFEYRAAALAALLPTDSVLEIGCHSGASTRLVAAHLRSIGGEGAVVGVDIGSSIIEHARSIASAGVRYEVADAWDTRALLALSPAFSVILVDVGGLSSHHGLLDAIALLRQLRAAYAPHVRVIIAKSKCVRDFPLYARPAAHLWRAELACGAWHRAARLAAEAAAARGGGAEPAANKATSKHGAHRARPTPGAEALAAAGVGRGMADSD</sequence>
<dbReference type="Gene3D" id="3.40.50.150">
    <property type="entry name" value="Vaccinia Virus protein VP39"/>
    <property type="match status" value="1"/>
</dbReference>
<accession>A0A8J6CH45</accession>
<feature type="compositionally biased region" description="Low complexity" evidence="1">
    <location>
        <begin position="59"/>
        <end position="69"/>
    </location>
</feature>
<feature type="region of interest" description="Disordered" evidence="1">
    <location>
        <begin position="446"/>
        <end position="485"/>
    </location>
</feature>
<dbReference type="CDD" id="cd02440">
    <property type="entry name" value="AdoMet_MTases"/>
    <property type="match status" value="1"/>
</dbReference>
<reference evidence="2" key="1">
    <citation type="submission" date="2021-05" db="EMBL/GenBank/DDBJ databases">
        <title>The genome of the haptophyte Pavlova lutheri (Diacronema luteri, Pavlovales) - a model for lipid biosynthesis in eukaryotic algae.</title>
        <authorList>
            <person name="Hulatt C.J."/>
            <person name="Posewitz M.C."/>
        </authorList>
    </citation>
    <scope>NUCLEOTIDE SEQUENCE</scope>
    <source>
        <strain evidence="2">NIVA-4/92</strain>
    </source>
</reference>
<dbReference type="OMA" id="KWIACSS"/>
<dbReference type="InterPro" id="IPR029063">
    <property type="entry name" value="SAM-dependent_MTases_sf"/>
</dbReference>
<keyword evidence="3" id="KW-1185">Reference proteome</keyword>
<protein>
    <recommendedName>
        <fullName evidence="4">Methyltransferase domain-containing protein</fullName>
    </recommendedName>
</protein>
<gene>
    <name evidence="2" type="ORF">KFE25_009202</name>
</gene>
<evidence type="ECO:0000256" key="1">
    <source>
        <dbReference type="SAM" id="MobiDB-lite"/>
    </source>
</evidence>
<dbReference type="EMBL" id="JAGTXO010000001">
    <property type="protein sequence ID" value="KAG8470781.1"/>
    <property type="molecule type" value="Genomic_DNA"/>
</dbReference>
<organism evidence="2 3">
    <name type="scientific">Diacronema lutheri</name>
    <name type="common">Unicellular marine alga</name>
    <name type="synonym">Monochrysis lutheri</name>
    <dbReference type="NCBI Taxonomy" id="2081491"/>
    <lineage>
        <taxon>Eukaryota</taxon>
        <taxon>Haptista</taxon>
        <taxon>Haptophyta</taxon>
        <taxon>Pavlovophyceae</taxon>
        <taxon>Pavlovales</taxon>
        <taxon>Pavlovaceae</taxon>
        <taxon>Diacronema</taxon>
    </lineage>
</organism>
<dbReference type="AlphaFoldDB" id="A0A8J6CH45"/>
<evidence type="ECO:0008006" key="4">
    <source>
        <dbReference type="Google" id="ProtNLM"/>
    </source>
</evidence>
<proteinExistence type="predicted"/>
<evidence type="ECO:0000313" key="3">
    <source>
        <dbReference type="Proteomes" id="UP000751190"/>
    </source>
</evidence>
<feature type="compositionally biased region" description="Basic residues" evidence="1">
    <location>
        <begin position="455"/>
        <end position="464"/>
    </location>
</feature>
<feature type="region of interest" description="Disordered" evidence="1">
    <location>
        <begin position="35"/>
        <end position="69"/>
    </location>
</feature>
<evidence type="ECO:0000313" key="2">
    <source>
        <dbReference type="EMBL" id="KAG8470781.1"/>
    </source>
</evidence>
<comment type="caution">
    <text evidence="2">The sequence shown here is derived from an EMBL/GenBank/DDBJ whole genome shotgun (WGS) entry which is preliminary data.</text>
</comment>
<dbReference type="SUPFAM" id="SSF53335">
    <property type="entry name" value="S-adenosyl-L-methionine-dependent methyltransferases"/>
    <property type="match status" value="1"/>
</dbReference>
<dbReference type="Proteomes" id="UP000751190">
    <property type="component" value="Unassembled WGS sequence"/>
</dbReference>